<keyword evidence="5" id="KW-0804">Transcription</keyword>
<keyword evidence="4" id="KW-0238">DNA-binding</keyword>
<organism evidence="8 9">
    <name type="scientific">Fontibacillus panacisegetis</name>
    <dbReference type="NCBI Taxonomy" id="670482"/>
    <lineage>
        <taxon>Bacteria</taxon>
        <taxon>Bacillati</taxon>
        <taxon>Bacillota</taxon>
        <taxon>Bacilli</taxon>
        <taxon>Bacillales</taxon>
        <taxon>Paenibacillaceae</taxon>
        <taxon>Fontibacillus</taxon>
    </lineage>
</organism>
<evidence type="ECO:0000259" key="6">
    <source>
        <dbReference type="Pfam" id="PF04542"/>
    </source>
</evidence>
<evidence type="ECO:0000256" key="1">
    <source>
        <dbReference type="ARBA" id="ARBA00010641"/>
    </source>
</evidence>
<feature type="domain" description="RNA polymerase sigma-70 region 2" evidence="6">
    <location>
        <begin position="24"/>
        <end position="90"/>
    </location>
</feature>
<dbReference type="InterPro" id="IPR007627">
    <property type="entry name" value="RNA_pol_sigma70_r2"/>
</dbReference>
<accession>A0A1G7MXF7</accession>
<evidence type="ECO:0000256" key="4">
    <source>
        <dbReference type="ARBA" id="ARBA00023125"/>
    </source>
</evidence>
<dbReference type="InterPro" id="IPR013325">
    <property type="entry name" value="RNA_pol_sigma_r2"/>
</dbReference>
<dbReference type="PANTHER" id="PTHR43133">
    <property type="entry name" value="RNA POLYMERASE ECF-TYPE SIGMA FACTO"/>
    <property type="match status" value="1"/>
</dbReference>
<protein>
    <submittedName>
        <fullName evidence="8">RNA polymerase sigma-70 factor, ECF subfamily</fullName>
    </submittedName>
</protein>
<evidence type="ECO:0000256" key="3">
    <source>
        <dbReference type="ARBA" id="ARBA00023082"/>
    </source>
</evidence>
<dbReference type="CDD" id="cd06171">
    <property type="entry name" value="Sigma70_r4"/>
    <property type="match status" value="1"/>
</dbReference>
<proteinExistence type="inferred from homology"/>
<dbReference type="EMBL" id="FNBG01000014">
    <property type="protein sequence ID" value="SDF66434.1"/>
    <property type="molecule type" value="Genomic_DNA"/>
</dbReference>
<dbReference type="InterPro" id="IPR013249">
    <property type="entry name" value="RNA_pol_sigma70_r4_t2"/>
</dbReference>
<reference evidence="8 9" key="1">
    <citation type="submission" date="2016-10" db="EMBL/GenBank/DDBJ databases">
        <authorList>
            <person name="de Groot N.N."/>
        </authorList>
    </citation>
    <scope>NUCLEOTIDE SEQUENCE [LARGE SCALE GENOMIC DNA]</scope>
    <source>
        <strain evidence="8 9">DSM 28129</strain>
    </source>
</reference>
<dbReference type="OrthoDB" id="2657224at2"/>
<evidence type="ECO:0000313" key="9">
    <source>
        <dbReference type="Proteomes" id="UP000198972"/>
    </source>
</evidence>
<sequence>MEQWFYFLRSPLDDLDVMIQEFVYRSFYQFVYRDIHFMVHDHALTEDIIQDAFMKAITKGPKMRSGANIPAWIKQLTRNTALDYLRKLNRDRQILAESYVISSGPFNEVSVASEVESRKRDELLYQAMDELKADYRTVLFLFYIEGKTYREICRELNLTEPVLTQRLARARKKLLQHFLGKWTDNDE</sequence>
<dbReference type="Gene3D" id="1.10.1740.10">
    <property type="match status" value="1"/>
</dbReference>
<keyword evidence="3" id="KW-0731">Sigma factor</keyword>
<dbReference type="AlphaFoldDB" id="A0A1G7MXF7"/>
<evidence type="ECO:0000313" key="8">
    <source>
        <dbReference type="EMBL" id="SDF66434.1"/>
    </source>
</evidence>
<dbReference type="SUPFAM" id="SSF88659">
    <property type="entry name" value="Sigma3 and sigma4 domains of RNA polymerase sigma factors"/>
    <property type="match status" value="1"/>
</dbReference>
<dbReference type="InterPro" id="IPR039425">
    <property type="entry name" value="RNA_pol_sigma-70-like"/>
</dbReference>
<dbReference type="SUPFAM" id="SSF88946">
    <property type="entry name" value="Sigma2 domain of RNA polymerase sigma factors"/>
    <property type="match status" value="1"/>
</dbReference>
<dbReference type="NCBIfam" id="TIGR02937">
    <property type="entry name" value="sigma70-ECF"/>
    <property type="match status" value="1"/>
</dbReference>
<keyword evidence="2" id="KW-0805">Transcription regulation</keyword>
<comment type="similarity">
    <text evidence="1">Belongs to the sigma-70 factor family. ECF subfamily.</text>
</comment>
<dbReference type="Gene3D" id="1.10.10.10">
    <property type="entry name" value="Winged helix-like DNA-binding domain superfamily/Winged helix DNA-binding domain"/>
    <property type="match status" value="1"/>
</dbReference>
<dbReference type="Pfam" id="PF08281">
    <property type="entry name" value="Sigma70_r4_2"/>
    <property type="match status" value="1"/>
</dbReference>
<dbReference type="GO" id="GO:0006352">
    <property type="term" value="P:DNA-templated transcription initiation"/>
    <property type="evidence" value="ECO:0007669"/>
    <property type="project" value="InterPro"/>
</dbReference>
<dbReference type="PANTHER" id="PTHR43133:SF8">
    <property type="entry name" value="RNA POLYMERASE SIGMA FACTOR HI_1459-RELATED"/>
    <property type="match status" value="1"/>
</dbReference>
<gene>
    <name evidence="8" type="ORF">SAMN04488542_114125</name>
</gene>
<dbReference type="Proteomes" id="UP000198972">
    <property type="component" value="Unassembled WGS sequence"/>
</dbReference>
<feature type="domain" description="RNA polymerase sigma factor 70 region 4 type 2" evidence="7">
    <location>
        <begin position="122"/>
        <end position="174"/>
    </location>
</feature>
<evidence type="ECO:0000259" key="7">
    <source>
        <dbReference type="Pfam" id="PF08281"/>
    </source>
</evidence>
<dbReference type="GO" id="GO:0003677">
    <property type="term" value="F:DNA binding"/>
    <property type="evidence" value="ECO:0007669"/>
    <property type="project" value="UniProtKB-KW"/>
</dbReference>
<evidence type="ECO:0000256" key="2">
    <source>
        <dbReference type="ARBA" id="ARBA00023015"/>
    </source>
</evidence>
<name>A0A1G7MXF7_9BACL</name>
<dbReference type="RefSeq" id="WP_091231140.1">
    <property type="nucleotide sequence ID" value="NZ_FNBG01000014.1"/>
</dbReference>
<dbReference type="GO" id="GO:0016987">
    <property type="term" value="F:sigma factor activity"/>
    <property type="evidence" value="ECO:0007669"/>
    <property type="project" value="UniProtKB-KW"/>
</dbReference>
<dbReference type="InterPro" id="IPR013324">
    <property type="entry name" value="RNA_pol_sigma_r3/r4-like"/>
</dbReference>
<dbReference type="InterPro" id="IPR014284">
    <property type="entry name" value="RNA_pol_sigma-70_dom"/>
</dbReference>
<dbReference type="Pfam" id="PF04542">
    <property type="entry name" value="Sigma70_r2"/>
    <property type="match status" value="1"/>
</dbReference>
<dbReference type="InterPro" id="IPR036388">
    <property type="entry name" value="WH-like_DNA-bd_sf"/>
</dbReference>
<keyword evidence="9" id="KW-1185">Reference proteome</keyword>
<evidence type="ECO:0000256" key="5">
    <source>
        <dbReference type="ARBA" id="ARBA00023163"/>
    </source>
</evidence>
<dbReference type="STRING" id="670482.SAMN04488542_114125"/>